<dbReference type="EMBL" id="JACIEP010000008">
    <property type="protein sequence ID" value="MBB4036597.1"/>
    <property type="molecule type" value="Genomic_DNA"/>
</dbReference>
<comment type="caution">
    <text evidence="2">The sequence shown here is derived from an EMBL/GenBank/DDBJ whole genome shotgun (WGS) entry which is preliminary data.</text>
</comment>
<evidence type="ECO:0000313" key="2">
    <source>
        <dbReference type="EMBL" id="MBB4036597.1"/>
    </source>
</evidence>
<keyword evidence="3" id="KW-1185">Reference proteome</keyword>
<proteinExistence type="predicted"/>
<dbReference type="RefSeq" id="WP_183307495.1">
    <property type="nucleotide sequence ID" value="NZ_JACIEP010000008.1"/>
</dbReference>
<organism evidence="2 3">
    <name type="scientific">Dysgonomonas hofstadii</name>
    <dbReference type="NCBI Taxonomy" id="637886"/>
    <lineage>
        <taxon>Bacteria</taxon>
        <taxon>Pseudomonadati</taxon>
        <taxon>Bacteroidota</taxon>
        <taxon>Bacteroidia</taxon>
        <taxon>Bacteroidales</taxon>
        <taxon>Dysgonomonadaceae</taxon>
        <taxon>Dysgonomonas</taxon>
    </lineage>
</organism>
<dbReference type="Proteomes" id="UP000555103">
    <property type="component" value="Unassembled WGS sequence"/>
</dbReference>
<evidence type="ECO:0000256" key="1">
    <source>
        <dbReference type="SAM" id="MobiDB-lite"/>
    </source>
</evidence>
<accession>A0A840CKL1</accession>
<feature type="region of interest" description="Disordered" evidence="1">
    <location>
        <begin position="163"/>
        <end position="205"/>
    </location>
</feature>
<reference evidence="2 3" key="1">
    <citation type="submission" date="2020-08" db="EMBL/GenBank/DDBJ databases">
        <title>Genomic Encyclopedia of Type Strains, Phase IV (KMG-IV): sequencing the most valuable type-strain genomes for metagenomic binning, comparative biology and taxonomic classification.</title>
        <authorList>
            <person name="Goeker M."/>
        </authorList>
    </citation>
    <scope>NUCLEOTIDE SEQUENCE [LARGE SCALE GENOMIC DNA]</scope>
    <source>
        <strain evidence="2 3">DSM 104969</strain>
    </source>
</reference>
<evidence type="ECO:0000313" key="3">
    <source>
        <dbReference type="Proteomes" id="UP000555103"/>
    </source>
</evidence>
<name>A0A840CKL1_9BACT</name>
<dbReference type="AlphaFoldDB" id="A0A840CKL1"/>
<feature type="compositionally biased region" description="Basic and acidic residues" evidence="1">
    <location>
        <begin position="163"/>
        <end position="173"/>
    </location>
</feature>
<feature type="compositionally biased region" description="Basic residues" evidence="1">
    <location>
        <begin position="186"/>
        <end position="196"/>
    </location>
</feature>
<gene>
    <name evidence="2" type="ORF">GGR21_002503</name>
</gene>
<sequence>MIKDIKKVAIKNGGLVITYDDYKSEGDYTDEVNRTCPQIIHPDLQLAFDKLKAHVVCVCEMPEMNNIDESNLDTIHEELKNIVVTGFSIGGSDESAGVSIVAQRLLKGSKVLPVNMPFTQYESEDYPFSSELQLAVEACEYEVKEYLENGKFGVKQSEMEFAPHSDEEARNIAEAENTGENLTELKKRKGSGKKKKAETEVVAEF</sequence>
<protein>
    <submittedName>
        <fullName evidence="2">Uncharacterized protein</fullName>
    </submittedName>
</protein>